<name>A0A1H5TPX0_9ACTN</name>
<proteinExistence type="predicted"/>
<keyword evidence="3" id="KW-1185">Reference proteome</keyword>
<evidence type="ECO:0000313" key="3">
    <source>
        <dbReference type="Proteomes" id="UP000236732"/>
    </source>
</evidence>
<dbReference type="OrthoDB" id="3194665at2"/>
<dbReference type="PANTHER" id="PTHR47691">
    <property type="entry name" value="REGULATOR-RELATED"/>
    <property type="match status" value="1"/>
</dbReference>
<reference evidence="2 3" key="1">
    <citation type="submission" date="2016-10" db="EMBL/GenBank/DDBJ databases">
        <authorList>
            <person name="de Groot N.N."/>
        </authorList>
    </citation>
    <scope>NUCLEOTIDE SEQUENCE [LARGE SCALE GENOMIC DNA]</scope>
    <source>
        <strain evidence="2 3">CGMCC 4.7037</strain>
    </source>
</reference>
<dbReference type="InterPro" id="IPR027417">
    <property type="entry name" value="P-loop_NTPase"/>
</dbReference>
<organism evidence="2 3">
    <name type="scientific">Nonomuraea solani</name>
    <dbReference type="NCBI Taxonomy" id="1144553"/>
    <lineage>
        <taxon>Bacteria</taxon>
        <taxon>Bacillati</taxon>
        <taxon>Actinomycetota</taxon>
        <taxon>Actinomycetes</taxon>
        <taxon>Streptosporangiales</taxon>
        <taxon>Streptosporangiaceae</taxon>
        <taxon>Nonomuraea</taxon>
    </lineage>
</organism>
<dbReference type="PRINTS" id="PR00364">
    <property type="entry name" value="DISEASERSIST"/>
</dbReference>
<dbReference type="Gene3D" id="3.40.50.300">
    <property type="entry name" value="P-loop containing nucleotide triphosphate hydrolases"/>
    <property type="match status" value="1"/>
</dbReference>
<dbReference type="SUPFAM" id="SSF48452">
    <property type="entry name" value="TPR-like"/>
    <property type="match status" value="1"/>
</dbReference>
<dbReference type="EMBL" id="FNVT01000001">
    <property type="protein sequence ID" value="SEF64846.1"/>
    <property type="molecule type" value="Genomic_DNA"/>
</dbReference>
<dbReference type="Proteomes" id="UP000236732">
    <property type="component" value="Unassembled WGS sequence"/>
</dbReference>
<dbReference type="InterPro" id="IPR011990">
    <property type="entry name" value="TPR-like_helical_dom_sf"/>
</dbReference>
<dbReference type="Gene3D" id="1.25.40.10">
    <property type="entry name" value="Tetratricopeptide repeat domain"/>
    <property type="match status" value="1"/>
</dbReference>
<dbReference type="AlphaFoldDB" id="A0A1H5TPX0"/>
<dbReference type="PANTHER" id="PTHR47691:SF3">
    <property type="entry name" value="HTH-TYPE TRANSCRIPTIONAL REGULATOR RV0890C-RELATED"/>
    <property type="match status" value="1"/>
</dbReference>
<dbReference type="RefSeq" id="WP_146103488.1">
    <property type="nucleotide sequence ID" value="NZ_FNVT01000001.1"/>
</dbReference>
<accession>A0A1H5TPX0</accession>
<evidence type="ECO:0000256" key="1">
    <source>
        <dbReference type="SAM" id="MobiDB-lite"/>
    </source>
</evidence>
<evidence type="ECO:0000313" key="2">
    <source>
        <dbReference type="EMBL" id="SEF64846.1"/>
    </source>
</evidence>
<protein>
    <submittedName>
        <fullName evidence="2">Predicted ATPase</fullName>
    </submittedName>
</protein>
<sequence length="719" mass="78202">MQASPWQGNLPSETTTLIGRREEVSGLRALFGGSRLVTVTGVAGVGKTRIALRTAAEMQGDFADGAWLVSLSPLAEGSALPYAIAESLPMTDQSSRPVTDVLADYLAERELLLVLDTCEHLAEACATVVETLLAAAPRLRVLATSRRPLGCRDEQVFPVEPLPVPTGAGRAGRDPDRDLDRDLDRGADGDPDGDPDGDAVALLADRAAAAVPGFEVTEENRDAVMRVCRRLEGLPLAIELAAARLRELPIERLAERLEDRFDVLGTTDHKVYDADPPWHQALRTAIGWSHQLCTPAERLLWARASVFAGGIDPAAVKEVCADDRLPTWQIPQLLESLADKSILVWEPTGGGDRYRMLDTIREFGAIWLRDLGQDERLRRRHRDHYLALAREGDARWIGPDQYSWYDRMTAEHDNLRAALQFSLARPEGHAAIELAGALWFFWYPCGFPKEGQHYLERALAQDREPGPARNKALWACGFAMMCQGEEVLSEKLAVECAAEAERLGDVEAAVAAKGTLMCARLLAGDHPRAGELARELIDEADPAVLAFTTLIALNAYGLIQTVTGRSEEAIATLERLRVLCDRHGERWQRAYGDVLRAQAEMAAGRAAKAQAYAREGLEVKWRLHDSVGMAMAIDVLAPAALAAGQGERAARMLGLAEQIWGTLGKQQVGLPELVAARRACENQVRGVLGDPAYDSAFQAGRDADLDAGVAYALGGPAPR</sequence>
<feature type="compositionally biased region" description="Basic and acidic residues" evidence="1">
    <location>
        <begin position="171"/>
        <end position="188"/>
    </location>
</feature>
<feature type="region of interest" description="Disordered" evidence="1">
    <location>
        <begin position="158"/>
        <end position="198"/>
    </location>
</feature>
<gene>
    <name evidence="2" type="ORF">SAMN05444920_101282</name>
</gene>
<dbReference type="SUPFAM" id="SSF52540">
    <property type="entry name" value="P-loop containing nucleoside triphosphate hydrolases"/>
    <property type="match status" value="1"/>
</dbReference>